<name>A0A023FDN0_AMBCJ</name>
<keyword evidence="1" id="KW-0732">Signal</keyword>
<protein>
    <submittedName>
        <fullName evidence="2">Putative secreted protein</fullName>
    </submittedName>
</protein>
<accession>A0A023FDN0</accession>
<reference evidence="2" key="1">
    <citation type="submission" date="2014-03" db="EMBL/GenBank/DDBJ databases">
        <title>The sialotranscriptome of Amblyomma triste, Amblyomma parvum and Amblyomma cajennense ticks, uncovered by 454-based RNA-seq.</title>
        <authorList>
            <person name="Garcia G.R."/>
            <person name="Gardinassi L.G."/>
            <person name="Ribeiro J.M."/>
            <person name="Anatriello E."/>
            <person name="Ferreira B.R."/>
            <person name="Moreira H.N."/>
            <person name="Mafra C."/>
            <person name="Olegario M.M."/>
            <person name="Szabo P.J."/>
            <person name="Miranda-Santos I.K."/>
            <person name="Maruyama S.R."/>
        </authorList>
    </citation>
    <scope>NUCLEOTIDE SEQUENCE</scope>
    <source>
        <strain evidence="2">Uberlandia</strain>
        <tissue evidence="2">Salivary glands</tissue>
    </source>
</reference>
<feature type="chain" id="PRO_5001516453" evidence="1">
    <location>
        <begin position="20"/>
        <end position="93"/>
    </location>
</feature>
<dbReference type="AlphaFoldDB" id="A0A023FDN0"/>
<feature type="signal peptide" evidence="1">
    <location>
        <begin position="1"/>
        <end position="19"/>
    </location>
</feature>
<evidence type="ECO:0000313" key="2">
    <source>
        <dbReference type="EMBL" id="JAC18864.1"/>
    </source>
</evidence>
<sequence>MKSPCKLLSFFVLVTLGQGSHVFSKQRWCGEKEVHYSENLSRDSSGSLHSHRRTTCRCLHAAKFLCDSLCFASLSSVKEKRKDGWQSEVNTCY</sequence>
<proteinExistence type="evidence at transcript level"/>
<organism evidence="2">
    <name type="scientific">Amblyomma cajennense</name>
    <name type="common">Cayenne tick</name>
    <name type="synonym">Acarus cajennensis</name>
    <dbReference type="NCBI Taxonomy" id="34607"/>
    <lineage>
        <taxon>Eukaryota</taxon>
        <taxon>Metazoa</taxon>
        <taxon>Ecdysozoa</taxon>
        <taxon>Arthropoda</taxon>
        <taxon>Chelicerata</taxon>
        <taxon>Arachnida</taxon>
        <taxon>Acari</taxon>
        <taxon>Parasitiformes</taxon>
        <taxon>Ixodida</taxon>
        <taxon>Ixodoidea</taxon>
        <taxon>Ixodidae</taxon>
        <taxon>Amblyomminae</taxon>
        <taxon>Amblyomma</taxon>
    </lineage>
</organism>
<dbReference type="EMBL" id="GBBK01005618">
    <property type="protein sequence ID" value="JAC18864.1"/>
    <property type="molecule type" value="mRNA"/>
</dbReference>
<evidence type="ECO:0000256" key="1">
    <source>
        <dbReference type="SAM" id="SignalP"/>
    </source>
</evidence>